<proteinExistence type="predicted"/>
<evidence type="ECO:0000256" key="2">
    <source>
        <dbReference type="SAM" id="SignalP"/>
    </source>
</evidence>
<organism evidence="3 4">
    <name type="scientific">Pseudoxanthomonas mexicana</name>
    <dbReference type="NCBI Taxonomy" id="128785"/>
    <lineage>
        <taxon>Bacteria</taxon>
        <taxon>Pseudomonadati</taxon>
        <taxon>Pseudomonadota</taxon>
        <taxon>Gammaproteobacteria</taxon>
        <taxon>Lysobacterales</taxon>
        <taxon>Lysobacteraceae</taxon>
        <taxon>Pseudoxanthomonas</taxon>
    </lineage>
</organism>
<reference evidence="3 4" key="1">
    <citation type="submission" date="2020-08" db="EMBL/GenBank/DDBJ databases">
        <title>Streptomycin resistant and MDR strain, P. mexicana.</title>
        <authorList>
            <person name="Ganesh-kumar S."/>
            <person name="Zhe T."/>
            <person name="Yu Z."/>
            <person name="Min Y."/>
        </authorList>
    </citation>
    <scope>NUCLEOTIDE SEQUENCE [LARGE SCALE GENOMIC DNA]</scope>
    <source>
        <strain evidence="3 4">GTZY</strain>
    </source>
</reference>
<gene>
    <name evidence="3" type="ORF">H4W19_16740</name>
</gene>
<dbReference type="Proteomes" id="UP000515506">
    <property type="component" value="Chromosome"/>
</dbReference>
<evidence type="ECO:0000313" key="3">
    <source>
        <dbReference type="EMBL" id="QND79941.1"/>
    </source>
</evidence>
<feature type="chain" id="PRO_5046169497" description="Secreted protein" evidence="2">
    <location>
        <begin position="20"/>
        <end position="164"/>
    </location>
</feature>
<evidence type="ECO:0000313" key="4">
    <source>
        <dbReference type="Proteomes" id="UP000515506"/>
    </source>
</evidence>
<evidence type="ECO:0008006" key="5">
    <source>
        <dbReference type="Google" id="ProtNLM"/>
    </source>
</evidence>
<accession>A0ABX6RAU7</accession>
<protein>
    <recommendedName>
        <fullName evidence="5">Secreted protein</fullName>
    </recommendedName>
</protein>
<keyword evidence="4" id="KW-1185">Reference proteome</keyword>
<feature type="signal peptide" evidence="2">
    <location>
        <begin position="1"/>
        <end position="19"/>
    </location>
</feature>
<sequence>MRKIVLLSVLLSAPLLAHAKIDSDAARSSSNAQVLNMKSPFEEQRQRILSDLAGGEKYSEISQQDQRDVRSALDRIAQQLDSVGSVDALSDAQRLRVFNDQEVVNNILTRAGEDSRMVCKRESSVSTRIASTQCLTVAQRRKLREEAQDHMRKSLGGPTLEQSR</sequence>
<keyword evidence="2" id="KW-0732">Signal</keyword>
<evidence type="ECO:0000256" key="1">
    <source>
        <dbReference type="SAM" id="MobiDB-lite"/>
    </source>
</evidence>
<feature type="region of interest" description="Disordered" evidence="1">
    <location>
        <begin position="145"/>
        <end position="164"/>
    </location>
</feature>
<dbReference type="EMBL" id="CP060028">
    <property type="protein sequence ID" value="QND79941.1"/>
    <property type="molecule type" value="Genomic_DNA"/>
</dbReference>
<name>A0ABX6RAU7_PSEMX</name>
<dbReference type="RefSeq" id="WP_185895238.1">
    <property type="nucleotide sequence ID" value="NZ_CP060028.1"/>
</dbReference>